<dbReference type="InterPro" id="IPR029055">
    <property type="entry name" value="Ntn_hydrolases_N"/>
</dbReference>
<dbReference type="PANTHER" id="PTHR43199:SF1">
    <property type="entry name" value="GLUTATHIONE HYDROLASE PROENZYME"/>
    <property type="match status" value="1"/>
</dbReference>
<dbReference type="Gene3D" id="3.60.20.40">
    <property type="match status" value="1"/>
</dbReference>
<evidence type="ECO:0000256" key="4">
    <source>
        <dbReference type="ARBA" id="ARBA00023145"/>
    </source>
</evidence>
<dbReference type="InterPro" id="IPR051792">
    <property type="entry name" value="GGT_bact"/>
</dbReference>
<dbReference type="EMBL" id="VOBR01000011">
    <property type="protein sequence ID" value="TWP50812.1"/>
    <property type="molecule type" value="Genomic_DNA"/>
</dbReference>
<reference evidence="5 6" key="1">
    <citation type="submission" date="2019-07" db="EMBL/GenBank/DDBJ databases">
        <title>Lentzea xizangensis sp. nov., isolated from Qinghai-Tibetan Plateau Soils.</title>
        <authorList>
            <person name="Huang J."/>
        </authorList>
    </citation>
    <scope>NUCLEOTIDE SEQUENCE [LARGE SCALE GENOMIC DNA]</scope>
    <source>
        <strain evidence="5 6">FXJ1.1311</strain>
    </source>
</reference>
<dbReference type="GO" id="GO:0016787">
    <property type="term" value="F:hydrolase activity"/>
    <property type="evidence" value="ECO:0007669"/>
    <property type="project" value="UniProtKB-KW"/>
</dbReference>
<accession>A0A563ET81</accession>
<proteinExistence type="inferred from homology"/>
<dbReference type="AlphaFoldDB" id="A0A563ET81"/>
<evidence type="ECO:0000313" key="6">
    <source>
        <dbReference type="Proteomes" id="UP000316639"/>
    </source>
</evidence>
<evidence type="ECO:0000256" key="1">
    <source>
        <dbReference type="ARBA" id="ARBA00009381"/>
    </source>
</evidence>
<dbReference type="GO" id="GO:0016740">
    <property type="term" value="F:transferase activity"/>
    <property type="evidence" value="ECO:0007669"/>
    <property type="project" value="UniProtKB-KW"/>
</dbReference>
<evidence type="ECO:0000313" key="5">
    <source>
        <dbReference type="EMBL" id="TWP50812.1"/>
    </source>
</evidence>
<keyword evidence="4" id="KW-0865">Zymogen</keyword>
<protein>
    <submittedName>
        <fullName evidence="5">Gamma-glutamyltransferase</fullName>
    </submittedName>
</protein>
<dbReference type="InterPro" id="IPR043137">
    <property type="entry name" value="GGT_ssub_C"/>
</dbReference>
<dbReference type="Proteomes" id="UP000316639">
    <property type="component" value="Unassembled WGS sequence"/>
</dbReference>
<gene>
    <name evidence="5" type="ORF">FKR81_18970</name>
</gene>
<evidence type="ECO:0000256" key="3">
    <source>
        <dbReference type="ARBA" id="ARBA00022801"/>
    </source>
</evidence>
<dbReference type="PANTHER" id="PTHR43199">
    <property type="entry name" value="GLUTATHIONE HYDROLASE"/>
    <property type="match status" value="1"/>
</dbReference>
<dbReference type="Pfam" id="PF01019">
    <property type="entry name" value="G_glu_transpept"/>
    <property type="match status" value="2"/>
</dbReference>
<keyword evidence="2 5" id="KW-0808">Transferase</keyword>
<evidence type="ECO:0000256" key="2">
    <source>
        <dbReference type="ARBA" id="ARBA00022679"/>
    </source>
</evidence>
<dbReference type="OrthoDB" id="9781342at2"/>
<dbReference type="SUPFAM" id="SSF56235">
    <property type="entry name" value="N-terminal nucleophile aminohydrolases (Ntn hydrolases)"/>
    <property type="match status" value="1"/>
</dbReference>
<organism evidence="5 6">
    <name type="scientific">Lentzea tibetensis</name>
    <dbReference type="NCBI Taxonomy" id="2591470"/>
    <lineage>
        <taxon>Bacteria</taxon>
        <taxon>Bacillati</taxon>
        <taxon>Actinomycetota</taxon>
        <taxon>Actinomycetes</taxon>
        <taxon>Pseudonocardiales</taxon>
        <taxon>Pseudonocardiaceae</taxon>
        <taxon>Lentzea</taxon>
    </lineage>
</organism>
<keyword evidence="6" id="KW-1185">Reference proteome</keyword>
<dbReference type="PRINTS" id="PR01210">
    <property type="entry name" value="GGTRANSPTASE"/>
</dbReference>
<name>A0A563ET81_9PSEU</name>
<keyword evidence="3" id="KW-0378">Hydrolase</keyword>
<sequence length="449" mass="46480">MRGVVAAGHPLTAKAGADVLRAGGNAVDAAVAAVLASCVTEPLLTGLGASGYMLISPPGQEPVLLDFSAEAPGRGIDVASRAPLIPFVVNFGDADQTFHVGASSCAVYGVPAGVEAAAKTFGSTPLHELVRPAVRLAREGVRVNKQQAYVFSLIGSIVGRHPVEGDLLHEHELAETLARLGNDGAEPFYTGDIGHAIADEVLEHGGMISRADLEAYRVVPRTPMKVTYRGRDVYTNPPPSAGGELLAHALELLPERPGPTALAKAMVAATVNRLGSTTHISVLDAQGMACTVTCTNGEGSGVAVRGTGVHVNNMMGEEDLSPAGFFTHLPGDRLPSMMAPTIVTRDGQPELVLGSAGSSRIFGAILQVIVNVIDHGMRVQDAVDAPRLHAQGDLVFVEPGVDVTGLGAVQRFRAANMFFGGCQAVERVWSTGELIGGGDHRRGGVAVTA</sequence>
<comment type="caution">
    <text evidence="5">The sequence shown here is derived from an EMBL/GenBank/DDBJ whole genome shotgun (WGS) entry which is preliminary data.</text>
</comment>
<comment type="similarity">
    <text evidence="1">Belongs to the gamma-glutamyltransferase family.</text>
</comment>